<feature type="transmembrane region" description="Helical" evidence="6">
    <location>
        <begin position="52"/>
        <end position="72"/>
    </location>
</feature>
<feature type="transmembrane region" description="Helical" evidence="6">
    <location>
        <begin position="144"/>
        <end position="161"/>
    </location>
</feature>
<dbReference type="EMBL" id="JRNR01000002">
    <property type="protein sequence ID" value="KGF50657.1"/>
    <property type="molecule type" value="Genomic_DNA"/>
</dbReference>
<feature type="transmembrane region" description="Helical" evidence="6">
    <location>
        <begin position="287"/>
        <end position="306"/>
    </location>
</feature>
<sequence>MYLCIDFQTQTYKNMNNNTPLKAHLSMLGAEVIWGLMSPIGKDAMTHGISGVSMVFFRVSGATILFWLAALFAKKEHVPFKDVFLFAAAALFGVTCNQCLFTIGLSYTSPVNASVITTSMPIFAMVLAFFILKEPITLKKASGVFIGCAGAIILILTSLSATTSKVGDVRGDLMVLGAQLSFALYLSLFSKLIKRYSVFTINKFMFIWATIYVFPLAIGDLTSIDYAAISQKTWFEAGFVVFFGTFISYLLMMNGQRTLRPTIVGVYNYVQPIVAVTVSVLTGIGVFTVYQGIAIILVFSGVWLVIKSKSRKDIEVGSHVCEKEKI</sequence>
<evidence type="ECO:0000256" key="6">
    <source>
        <dbReference type="SAM" id="Phobius"/>
    </source>
</evidence>
<evidence type="ECO:0000256" key="5">
    <source>
        <dbReference type="ARBA" id="ARBA00023136"/>
    </source>
</evidence>
<evidence type="ECO:0000313" key="8">
    <source>
        <dbReference type="EMBL" id="KGF50657.1"/>
    </source>
</evidence>
<evidence type="ECO:0000256" key="3">
    <source>
        <dbReference type="ARBA" id="ARBA00022692"/>
    </source>
</evidence>
<evidence type="ECO:0000256" key="2">
    <source>
        <dbReference type="ARBA" id="ARBA00022475"/>
    </source>
</evidence>
<comment type="caution">
    <text evidence="8">The sequence shown here is derived from an EMBL/GenBank/DDBJ whole genome shotgun (WGS) entry which is preliminary data.</text>
</comment>
<reference evidence="8 9" key="1">
    <citation type="submission" date="2014-07" db="EMBL/GenBank/DDBJ databases">
        <authorList>
            <person name="McCorrison J."/>
            <person name="Sanka R."/>
            <person name="Torralba M."/>
            <person name="Gillis M."/>
            <person name="Haft D.H."/>
            <person name="Methe B."/>
            <person name="Sutton G."/>
            <person name="Nelson K.E."/>
        </authorList>
    </citation>
    <scope>NUCLEOTIDE SEQUENCE [LARGE SCALE GENOMIC DNA]</scope>
    <source>
        <strain evidence="8 9">DNF00882</strain>
    </source>
</reference>
<keyword evidence="5 6" id="KW-0472">Membrane</keyword>
<feature type="domain" description="EamA" evidence="7">
    <location>
        <begin position="170"/>
        <end position="306"/>
    </location>
</feature>
<feature type="transmembrane region" description="Helical" evidence="6">
    <location>
        <begin position="84"/>
        <end position="107"/>
    </location>
</feature>
<feature type="transmembrane region" description="Helical" evidence="6">
    <location>
        <begin position="205"/>
        <end position="228"/>
    </location>
</feature>
<feature type="domain" description="EamA" evidence="7">
    <location>
        <begin position="22"/>
        <end position="155"/>
    </location>
</feature>
<feature type="transmembrane region" description="Helical" evidence="6">
    <location>
        <begin position="21"/>
        <end position="40"/>
    </location>
</feature>
<feature type="transmembrane region" description="Helical" evidence="6">
    <location>
        <begin position="113"/>
        <end position="132"/>
    </location>
</feature>
<proteinExistence type="predicted"/>
<dbReference type="Proteomes" id="UP000029538">
    <property type="component" value="Unassembled WGS sequence"/>
</dbReference>
<feature type="transmembrane region" description="Helical" evidence="6">
    <location>
        <begin position="264"/>
        <end position="281"/>
    </location>
</feature>
<dbReference type="InterPro" id="IPR000620">
    <property type="entry name" value="EamA_dom"/>
</dbReference>
<name>A0A096C6S2_9BACT</name>
<dbReference type="SUPFAM" id="SSF103481">
    <property type="entry name" value="Multidrug resistance efflux transporter EmrE"/>
    <property type="match status" value="2"/>
</dbReference>
<dbReference type="Pfam" id="PF00892">
    <property type="entry name" value="EamA"/>
    <property type="match status" value="2"/>
</dbReference>
<dbReference type="AlphaFoldDB" id="A0A096C6S2"/>
<dbReference type="PANTHER" id="PTHR32322">
    <property type="entry name" value="INNER MEMBRANE TRANSPORTER"/>
    <property type="match status" value="1"/>
</dbReference>
<dbReference type="PANTHER" id="PTHR32322:SF18">
    <property type="entry name" value="S-ADENOSYLMETHIONINE_S-ADENOSYLHOMOCYSTEINE TRANSPORTER"/>
    <property type="match status" value="1"/>
</dbReference>
<comment type="subcellular location">
    <subcellularLocation>
        <location evidence="1">Cell membrane</location>
        <topology evidence="1">Multi-pass membrane protein</topology>
    </subcellularLocation>
</comment>
<keyword evidence="3 6" id="KW-0812">Transmembrane</keyword>
<evidence type="ECO:0000256" key="1">
    <source>
        <dbReference type="ARBA" id="ARBA00004651"/>
    </source>
</evidence>
<evidence type="ECO:0000256" key="4">
    <source>
        <dbReference type="ARBA" id="ARBA00022989"/>
    </source>
</evidence>
<accession>A0A096C6S2</accession>
<dbReference type="InterPro" id="IPR050638">
    <property type="entry name" value="AA-Vitamin_Transporters"/>
</dbReference>
<feature type="transmembrane region" description="Helical" evidence="6">
    <location>
        <begin position="173"/>
        <end position="193"/>
    </location>
</feature>
<feature type="transmembrane region" description="Helical" evidence="6">
    <location>
        <begin position="234"/>
        <end position="252"/>
    </location>
</feature>
<protein>
    <submittedName>
        <fullName evidence="8">Membrane protein</fullName>
    </submittedName>
</protein>
<gene>
    <name evidence="8" type="ORF">HMPREF0654_00830</name>
</gene>
<dbReference type="GO" id="GO:0005886">
    <property type="term" value="C:plasma membrane"/>
    <property type="evidence" value="ECO:0007669"/>
    <property type="project" value="UniProtKB-SubCell"/>
</dbReference>
<dbReference type="InterPro" id="IPR037185">
    <property type="entry name" value="EmrE-like"/>
</dbReference>
<evidence type="ECO:0000313" key="9">
    <source>
        <dbReference type="Proteomes" id="UP000029538"/>
    </source>
</evidence>
<keyword evidence="2" id="KW-1003">Cell membrane</keyword>
<organism evidence="8 9">
    <name type="scientific">Prevotella disiens DNF00882</name>
    <dbReference type="NCBI Taxonomy" id="1401075"/>
    <lineage>
        <taxon>Bacteria</taxon>
        <taxon>Pseudomonadati</taxon>
        <taxon>Bacteroidota</taxon>
        <taxon>Bacteroidia</taxon>
        <taxon>Bacteroidales</taxon>
        <taxon>Prevotellaceae</taxon>
        <taxon>Prevotella</taxon>
    </lineage>
</organism>
<evidence type="ECO:0000259" key="7">
    <source>
        <dbReference type="Pfam" id="PF00892"/>
    </source>
</evidence>
<keyword evidence="4 6" id="KW-1133">Transmembrane helix</keyword>